<protein>
    <submittedName>
        <fullName evidence="4">Aste57867_8817 protein</fullName>
    </submittedName>
</protein>
<sequence length="317" mass="36002">MIHHIVRECRRTRRLLRQLPLCHFSKETMKRTASAKDMHSKLLDTEYLLHPSTNPDWQVVTPTMVKHYTQPPPEWANTLDALQTQWDWRFDNVVHLQSALTHFSRFHPASLNYFPSNRAANRSLEFLGDSILSACVAIYLFQAYPLVQEGQMTIFRSSLVKNDVLARVAGHLKLPDAVLLGSSIKARYEHDENMQTTIHASAVEALIGAVLLDQGMDRAIEFTNTRILPVAIDLAKATLTGWNPTGEFIERMAAQGIPVRFERHQDSCHSLTRRITLYVDGAPVMTESGNNNFKKLQKTISERALKKLGVRPSSKHV</sequence>
<dbReference type="SMART" id="SM00535">
    <property type="entry name" value="RIBOc"/>
    <property type="match status" value="1"/>
</dbReference>
<evidence type="ECO:0000313" key="5">
    <source>
        <dbReference type="Proteomes" id="UP000332933"/>
    </source>
</evidence>
<dbReference type="GO" id="GO:0004525">
    <property type="term" value="F:ribonuclease III activity"/>
    <property type="evidence" value="ECO:0007669"/>
    <property type="project" value="InterPro"/>
</dbReference>
<keyword evidence="1" id="KW-0378">Hydrolase</keyword>
<dbReference type="Pfam" id="PF14622">
    <property type="entry name" value="Ribonucleas_3_3"/>
    <property type="match status" value="1"/>
</dbReference>
<dbReference type="PROSITE" id="PS50142">
    <property type="entry name" value="RNASE_3_2"/>
    <property type="match status" value="1"/>
</dbReference>
<dbReference type="EMBL" id="VJMH01005115">
    <property type="protein sequence ID" value="KAF0700639.1"/>
    <property type="molecule type" value="Genomic_DNA"/>
</dbReference>
<dbReference type="CDD" id="cd00593">
    <property type="entry name" value="RIBOc"/>
    <property type="match status" value="1"/>
</dbReference>
<dbReference type="EMBL" id="CAADRA010005136">
    <property type="protein sequence ID" value="VFT85703.1"/>
    <property type="molecule type" value="Genomic_DNA"/>
</dbReference>
<dbReference type="PANTHER" id="PTHR14950:SF37">
    <property type="entry name" value="ENDORIBONUCLEASE DICER"/>
    <property type="match status" value="1"/>
</dbReference>
<evidence type="ECO:0000313" key="3">
    <source>
        <dbReference type="EMBL" id="KAF0700639.1"/>
    </source>
</evidence>
<evidence type="ECO:0000256" key="1">
    <source>
        <dbReference type="ARBA" id="ARBA00022801"/>
    </source>
</evidence>
<gene>
    <name evidence="4" type="primary">Aste57867_8817</name>
    <name evidence="3" type="ORF">As57867_008782</name>
    <name evidence="4" type="ORF">ASTE57867_8817</name>
</gene>
<feature type="domain" description="RNase III" evidence="2">
    <location>
        <begin position="79"/>
        <end position="215"/>
    </location>
</feature>
<reference evidence="3" key="2">
    <citation type="submission" date="2019-06" db="EMBL/GenBank/DDBJ databases">
        <title>Genomics analysis of Aphanomyces spp. identifies a new class of oomycete effector associated with host adaptation.</title>
        <authorList>
            <person name="Gaulin E."/>
        </authorList>
    </citation>
    <scope>NUCLEOTIDE SEQUENCE</scope>
    <source>
        <strain evidence="3">CBS 578.67</strain>
    </source>
</reference>
<dbReference type="InterPro" id="IPR036389">
    <property type="entry name" value="RNase_III_sf"/>
</dbReference>
<accession>A0A485KLF8</accession>
<dbReference type="InterPro" id="IPR000999">
    <property type="entry name" value="RNase_III_dom"/>
</dbReference>
<dbReference type="AlphaFoldDB" id="A0A485KLF8"/>
<keyword evidence="5" id="KW-1185">Reference proteome</keyword>
<dbReference type="Proteomes" id="UP000332933">
    <property type="component" value="Unassembled WGS sequence"/>
</dbReference>
<evidence type="ECO:0000259" key="2">
    <source>
        <dbReference type="PROSITE" id="PS50142"/>
    </source>
</evidence>
<dbReference type="GO" id="GO:0006396">
    <property type="term" value="P:RNA processing"/>
    <property type="evidence" value="ECO:0007669"/>
    <property type="project" value="InterPro"/>
</dbReference>
<dbReference type="PANTHER" id="PTHR14950">
    <property type="entry name" value="DICER-RELATED"/>
    <property type="match status" value="1"/>
</dbReference>
<proteinExistence type="predicted"/>
<reference evidence="4 5" key="1">
    <citation type="submission" date="2019-03" db="EMBL/GenBank/DDBJ databases">
        <authorList>
            <person name="Gaulin E."/>
            <person name="Dumas B."/>
        </authorList>
    </citation>
    <scope>NUCLEOTIDE SEQUENCE [LARGE SCALE GENOMIC DNA]</scope>
    <source>
        <strain evidence="4">CBS 568.67</strain>
    </source>
</reference>
<dbReference type="OrthoDB" id="67027at2759"/>
<dbReference type="Gene3D" id="1.10.1520.10">
    <property type="entry name" value="Ribonuclease III domain"/>
    <property type="match status" value="1"/>
</dbReference>
<organism evidence="4 5">
    <name type="scientific">Aphanomyces stellatus</name>
    <dbReference type="NCBI Taxonomy" id="120398"/>
    <lineage>
        <taxon>Eukaryota</taxon>
        <taxon>Sar</taxon>
        <taxon>Stramenopiles</taxon>
        <taxon>Oomycota</taxon>
        <taxon>Saprolegniomycetes</taxon>
        <taxon>Saprolegniales</taxon>
        <taxon>Verrucalvaceae</taxon>
        <taxon>Aphanomyces</taxon>
    </lineage>
</organism>
<name>A0A485KLF8_9STRA</name>
<evidence type="ECO:0000313" key="4">
    <source>
        <dbReference type="EMBL" id="VFT85703.1"/>
    </source>
</evidence>
<dbReference type="SUPFAM" id="SSF69065">
    <property type="entry name" value="RNase III domain-like"/>
    <property type="match status" value="1"/>
</dbReference>